<dbReference type="EMBL" id="FNKB01000001">
    <property type="protein sequence ID" value="SDQ04794.1"/>
    <property type="molecule type" value="Genomic_DNA"/>
</dbReference>
<accession>A0A1H0XQQ9</accession>
<evidence type="ECO:0000313" key="4">
    <source>
        <dbReference type="Proteomes" id="UP000182690"/>
    </source>
</evidence>
<dbReference type="EMBL" id="FNKB01000001">
    <property type="protein sequence ID" value="SDQ05244.1"/>
    <property type="molecule type" value="Genomic_DNA"/>
</dbReference>
<dbReference type="OrthoDB" id="3194899at2"/>
<organism evidence="3 4">
    <name type="scientific">Leucobacter chromiiresistens</name>
    <dbReference type="NCBI Taxonomy" id="1079994"/>
    <lineage>
        <taxon>Bacteria</taxon>
        <taxon>Bacillati</taxon>
        <taxon>Actinomycetota</taxon>
        <taxon>Actinomycetes</taxon>
        <taxon>Micrococcales</taxon>
        <taxon>Microbacteriaceae</taxon>
        <taxon>Leucobacter</taxon>
    </lineage>
</organism>
<dbReference type="RefSeq" id="WP_010156200.1">
    <property type="nucleotide sequence ID" value="NZ_FNKB01000001.1"/>
</dbReference>
<protein>
    <submittedName>
        <fullName evidence="3">Uncharacterized protein</fullName>
    </submittedName>
</protein>
<dbReference type="STRING" id="1079994.SAMN04488565_0007"/>
<evidence type="ECO:0000313" key="2">
    <source>
        <dbReference type="EMBL" id="SDQ04794.1"/>
    </source>
</evidence>
<evidence type="ECO:0000256" key="1">
    <source>
        <dbReference type="SAM" id="MobiDB-lite"/>
    </source>
</evidence>
<sequence>MAGGVEHRPGGILALCRLIDRHEDAIEYDLLNAGYSLDDLGHSLSWRHLWVLTRRWQTLPGTATCAAVQGREHWGVAEQLLAEIIDLLNIGNWQRAGRKHAAKPKRFPRPWEKAKAQKLGSDPIPVSKFSDWWDSFTDKKKRRNRR</sequence>
<dbReference type="AlphaFoldDB" id="A0A1H0XQQ9"/>
<evidence type="ECO:0000313" key="3">
    <source>
        <dbReference type="EMBL" id="SDQ05244.1"/>
    </source>
</evidence>
<name>A0A1H0XQQ9_9MICO</name>
<proteinExistence type="predicted"/>
<reference evidence="3 4" key="1">
    <citation type="submission" date="2016-10" db="EMBL/GenBank/DDBJ databases">
        <authorList>
            <person name="de Groot N.N."/>
        </authorList>
    </citation>
    <scope>NUCLEOTIDE SEQUENCE [LARGE SCALE GENOMIC DNA]</scope>
    <source>
        <strain evidence="3 4">DSM 22788</strain>
    </source>
</reference>
<gene>
    <name evidence="2" type="ORF">SAMN04488565_0007</name>
    <name evidence="3" type="ORF">SAMN04488565_0061</name>
</gene>
<dbReference type="Proteomes" id="UP000182690">
    <property type="component" value="Unassembled WGS sequence"/>
</dbReference>
<feature type="region of interest" description="Disordered" evidence="1">
    <location>
        <begin position="99"/>
        <end position="130"/>
    </location>
</feature>
<feature type="compositionally biased region" description="Basic residues" evidence="1">
    <location>
        <begin position="99"/>
        <end position="108"/>
    </location>
</feature>